<dbReference type="Proteomes" id="UP001059836">
    <property type="component" value="Chromosome"/>
</dbReference>
<dbReference type="PANTHER" id="PTHR43777">
    <property type="entry name" value="MOLYBDENUM COFACTOR CYTIDYLYLTRANSFERASE"/>
    <property type="match status" value="1"/>
</dbReference>
<dbReference type="GO" id="GO:0016740">
    <property type="term" value="F:transferase activity"/>
    <property type="evidence" value="ECO:0007669"/>
    <property type="project" value="UniProtKB-KW"/>
</dbReference>
<dbReference type="PANTHER" id="PTHR43777:SF1">
    <property type="entry name" value="MOLYBDENUM COFACTOR CYTIDYLYLTRANSFERASE"/>
    <property type="match status" value="1"/>
</dbReference>
<evidence type="ECO:0000259" key="1">
    <source>
        <dbReference type="Pfam" id="PF12804"/>
    </source>
</evidence>
<proteinExistence type="predicted"/>
<organism evidence="2 3">
    <name type="scientific">Gordonia pseudamarae</name>
    <dbReference type="NCBI Taxonomy" id="2831662"/>
    <lineage>
        <taxon>Bacteria</taxon>
        <taxon>Bacillati</taxon>
        <taxon>Actinomycetota</taxon>
        <taxon>Actinomycetes</taxon>
        <taxon>Mycobacteriales</taxon>
        <taxon>Gordoniaceae</taxon>
        <taxon>Gordonia</taxon>
    </lineage>
</organism>
<gene>
    <name evidence="2" type="ORF">GII31_07535</name>
</gene>
<accession>A0ABX6IFY3</accession>
<sequence>MDRPMVLGAVLAAGAGRRFGSPKILARQGEWLSIAVDALVGGGCDEVVVAMGAAVVPSPPGARKLIVDDWASGLSATVRAVLGHARATPGCGGVVLHVVDTPDVGGDVVRRLLLAGGRSSPALARVVYDGRPGHPVYLGRAHFDGVAAVLHGDAGAGAYLMARAAEVIAVECGDLATGLDIDTER</sequence>
<dbReference type="Gene3D" id="3.90.550.10">
    <property type="entry name" value="Spore Coat Polysaccharide Biosynthesis Protein SpsA, Chain A"/>
    <property type="match status" value="1"/>
</dbReference>
<dbReference type="InterPro" id="IPR025877">
    <property type="entry name" value="MobA-like_NTP_Trfase"/>
</dbReference>
<keyword evidence="2" id="KW-0808">Transferase</keyword>
<evidence type="ECO:0000313" key="3">
    <source>
        <dbReference type="Proteomes" id="UP001059836"/>
    </source>
</evidence>
<dbReference type="Pfam" id="PF12804">
    <property type="entry name" value="NTP_transf_3"/>
    <property type="match status" value="1"/>
</dbReference>
<keyword evidence="3" id="KW-1185">Reference proteome</keyword>
<reference evidence="2" key="1">
    <citation type="journal article" date="2021" name="Nat. Microbiol.">
        <title>Cocultivation of an ultrasmall environmental parasitic bacterium with lytic ability against bacteria associated with wastewater foams.</title>
        <authorList>
            <person name="Batinovic S."/>
            <person name="Rose J.J.A."/>
            <person name="Ratcliffe J."/>
            <person name="Seviour R.J."/>
            <person name="Petrovski S."/>
        </authorList>
    </citation>
    <scope>NUCLEOTIDE SEQUENCE</scope>
    <source>
        <strain evidence="2">CON9</strain>
    </source>
</reference>
<feature type="domain" description="MobA-like NTP transferase" evidence="1">
    <location>
        <begin position="8"/>
        <end position="161"/>
    </location>
</feature>
<protein>
    <submittedName>
        <fullName evidence="2">NTP transferase domain-containing protein</fullName>
    </submittedName>
</protein>
<dbReference type="EMBL" id="CP045809">
    <property type="protein sequence ID" value="QHN34771.1"/>
    <property type="molecule type" value="Genomic_DNA"/>
</dbReference>
<name>A0ABX6IFY3_9ACTN</name>
<dbReference type="InterPro" id="IPR029044">
    <property type="entry name" value="Nucleotide-diphossugar_trans"/>
</dbReference>
<dbReference type="SUPFAM" id="SSF53448">
    <property type="entry name" value="Nucleotide-diphospho-sugar transferases"/>
    <property type="match status" value="1"/>
</dbReference>
<evidence type="ECO:0000313" key="2">
    <source>
        <dbReference type="EMBL" id="QHN34771.1"/>
    </source>
</evidence>